<keyword evidence="3" id="KW-1185">Reference proteome</keyword>
<dbReference type="EMBL" id="JBHUOP010000001">
    <property type="protein sequence ID" value="MFD2839320.1"/>
    <property type="molecule type" value="Genomic_DNA"/>
</dbReference>
<dbReference type="SUPFAM" id="SSF55166">
    <property type="entry name" value="Hedgehog/DD-peptidase"/>
    <property type="match status" value="1"/>
</dbReference>
<accession>A0ABW5XDE4</accession>
<evidence type="ECO:0000259" key="1">
    <source>
        <dbReference type="Pfam" id="PF02557"/>
    </source>
</evidence>
<feature type="domain" description="D-alanyl-D-alanine carboxypeptidase-like core" evidence="1">
    <location>
        <begin position="20"/>
        <end position="156"/>
    </location>
</feature>
<dbReference type="InterPro" id="IPR052179">
    <property type="entry name" value="DD-CPase-like"/>
</dbReference>
<dbReference type="Pfam" id="PF02557">
    <property type="entry name" value="VanY"/>
    <property type="match status" value="1"/>
</dbReference>
<keyword evidence="2" id="KW-0645">Protease</keyword>
<protein>
    <submittedName>
        <fullName evidence="2">D-alanyl-D-alanine carboxypeptidase family protein</fullName>
    </submittedName>
</protein>
<sequence>MSILNGRLIQSLLSKTSNGHTLRKAARNSYERLNAAFTREFGYELRLTQGYRTYAQQESIFLARYDFTPRSGNTYANGGIKTWNGKTWHKKLGVAVAAQPGYSNHGLGLAIDVNTTIGFGSFTSAQYTWLAQHGPAYGWTNTEGRSVNEPWHWVYNSSADRMKTSKLKVNGTLDKPTCTQWQIQLGVLDPDGDFAAKSCTRLQYRLNGKNGKGGFKLKRPLDLTARLDKRTVMALQKLLNVWHARTSGAAAKFVLKDGPLKVDGVLGPRTIKALQKSLNLNLWK</sequence>
<dbReference type="RefSeq" id="WP_377464773.1">
    <property type="nucleotide sequence ID" value="NZ_JBHUOP010000001.1"/>
</dbReference>
<dbReference type="InterPro" id="IPR003709">
    <property type="entry name" value="VanY-like_core_dom"/>
</dbReference>
<organism evidence="2 3">
    <name type="scientific">Populibacterium corticicola</name>
    <dbReference type="NCBI Taxonomy" id="1812826"/>
    <lineage>
        <taxon>Bacteria</taxon>
        <taxon>Bacillati</taxon>
        <taxon>Actinomycetota</taxon>
        <taxon>Actinomycetes</taxon>
        <taxon>Micrococcales</taxon>
        <taxon>Jonesiaceae</taxon>
        <taxon>Populibacterium</taxon>
    </lineage>
</organism>
<dbReference type="Proteomes" id="UP001597391">
    <property type="component" value="Unassembled WGS sequence"/>
</dbReference>
<name>A0ABW5XDE4_9MICO</name>
<keyword evidence="2" id="KW-0121">Carboxypeptidase</keyword>
<proteinExistence type="predicted"/>
<evidence type="ECO:0000313" key="2">
    <source>
        <dbReference type="EMBL" id="MFD2839320.1"/>
    </source>
</evidence>
<dbReference type="InterPro" id="IPR009045">
    <property type="entry name" value="Zn_M74/Hedgehog-like"/>
</dbReference>
<dbReference type="CDD" id="cd14814">
    <property type="entry name" value="Peptidase_M15"/>
    <property type="match status" value="1"/>
</dbReference>
<gene>
    <name evidence="2" type="ORF">ACFSYH_01880</name>
</gene>
<keyword evidence="2" id="KW-0378">Hydrolase</keyword>
<dbReference type="Gene3D" id="3.30.1380.10">
    <property type="match status" value="1"/>
</dbReference>
<dbReference type="PANTHER" id="PTHR34385">
    <property type="entry name" value="D-ALANYL-D-ALANINE CARBOXYPEPTIDASE"/>
    <property type="match status" value="1"/>
</dbReference>
<dbReference type="GO" id="GO:0004180">
    <property type="term" value="F:carboxypeptidase activity"/>
    <property type="evidence" value="ECO:0007669"/>
    <property type="project" value="UniProtKB-KW"/>
</dbReference>
<comment type="caution">
    <text evidence="2">The sequence shown here is derived from an EMBL/GenBank/DDBJ whole genome shotgun (WGS) entry which is preliminary data.</text>
</comment>
<dbReference type="PANTHER" id="PTHR34385:SF1">
    <property type="entry name" value="PEPTIDOGLYCAN L-ALANYL-D-GLUTAMATE ENDOPEPTIDASE CWLK"/>
    <property type="match status" value="1"/>
</dbReference>
<evidence type="ECO:0000313" key="3">
    <source>
        <dbReference type="Proteomes" id="UP001597391"/>
    </source>
</evidence>
<reference evidence="3" key="1">
    <citation type="journal article" date="2019" name="Int. J. Syst. Evol. Microbiol.">
        <title>The Global Catalogue of Microorganisms (GCM) 10K type strain sequencing project: providing services to taxonomists for standard genome sequencing and annotation.</title>
        <authorList>
            <consortium name="The Broad Institute Genomics Platform"/>
            <consortium name="The Broad Institute Genome Sequencing Center for Infectious Disease"/>
            <person name="Wu L."/>
            <person name="Ma J."/>
        </authorList>
    </citation>
    <scope>NUCLEOTIDE SEQUENCE [LARGE SCALE GENOMIC DNA]</scope>
    <source>
        <strain evidence="3">KCTC 33576</strain>
    </source>
</reference>